<keyword evidence="1" id="KW-0732">Signal</keyword>
<dbReference type="AlphaFoldDB" id="A0A1X7BNT3"/>
<dbReference type="Proteomes" id="UP000193224">
    <property type="component" value="Unassembled WGS sequence"/>
</dbReference>
<evidence type="ECO:0000256" key="1">
    <source>
        <dbReference type="SAM" id="SignalP"/>
    </source>
</evidence>
<feature type="signal peptide" evidence="1">
    <location>
        <begin position="1"/>
        <end position="27"/>
    </location>
</feature>
<evidence type="ECO:0000313" key="4">
    <source>
        <dbReference type="Proteomes" id="UP000193224"/>
    </source>
</evidence>
<name>A0A1X7BNT3_9RHOB</name>
<dbReference type="Gene3D" id="3.10.450.40">
    <property type="match status" value="1"/>
</dbReference>
<evidence type="ECO:0000313" key="3">
    <source>
        <dbReference type="EMBL" id="SMC11214.1"/>
    </source>
</evidence>
<proteinExistence type="predicted"/>
<dbReference type="Pfam" id="PF03413">
    <property type="entry name" value="PepSY"/>
    <property type="match status" value="1"/>
</dbReference>
<keyword evidence="4" id="KW-1185">Reference proteome</keyword>
<reference evidence="3 4" key="1">
    <citation type="submission" date="2017-03" db="EMBL/GenBank/DDBJ databases">
        <authorList>
            <person name="Afonso C.L."/>
            <person name="Miller P.J."/>
            <person name="Scott M.A."/>
            <person name="Spackman E."/>
            <person name="Goraichik I."/>
            <person name="Dimitrov K.M."/>
            <person name="Suarez D.L."/>
            <person name="Swayne D.E."/>
        </authorList>
    </citation>
    <scope>NUCLEOTIDE SEQUENCE [LARGE SCALE GENOMIC DNA]</scope>
    <source>
        <strain evidence="3 4">CECT 7745</strain>
    </source>
</reference>
<dbReference type="InterPro" id="IPR025711">
    <property type="entry name" value="PepSY"/>
</dbReference>
<dbReference type="EMBL" id="FWXB01000003">
    <property type="protein sequence ID" value="SMC11214.1"/>
    <property type="molecule type" value="Genomic_DNA"/>
</dbReference>
<dbReference type="OrthoDB" id="7667570at2"/>
<evidence type="ECO:0000259" key="2">
    <source>
        <dbReference type="Pfam" id="PF03413"/>
    </source>
</evidence>
<feature type="domain" description="PepSY" evidence="2">
    <location>
        <begin position="52"/>
        <end position="104"/>
    </location>
</feature>
<dbReference type="RefSeq" id="WP_085799193.1">
    <property type="nucleotide sequence ID" value="NZ_FWXB01000003.1"/>
</dbReference>
<gene>
    <name evidence="3" type="ORF">ROA7745_01025</name>
</gene>
<accession>A0A1X7BNT3</accession>
<protein>
    <recommendedName>
        <fullName evidence="2">PepSY domain-containing protein</fullName>
    </recommendedName>
</protein>
<sequence length="160" mass="17536">MLINRVTHTAFIVSVIFVGLAVTAASAASDEDKVDTEFSYQEMLDVPVKFGQAMTIARENAEGQIVEITLDEFNDTQVYLASLANATSLSELMINAQDGTIMGTNVQTAATPDLMEELIEREIEDAVEFADVMGDMMEFGMFGLMSDFDEMTCGPDTYEN</sequence>
<feature type="chain" id="PRO_5012259452" description="PepSY domain-containing protein" evidence="1">
    <location>
        <begin position="28"/>
        <end position="160"/>
    </location>
</feature>
<organism evidence="3 4">
    <name type="scientific">Roseovarius aestuarii</name>
    <dbReference type="NCBI Taxonomy" id="475083"/>
    <lineage>
        <taxon>Bacteria</taxon>
        <taxon>Pseudomonadati</taxon>
        <taxon>Pseudomonadota</taxon>
        <taxon>Alphaproteobacteria</taxon>
        <taxon>Rhodobacterales</taxon>
        <taxon>Roseobacteraceae</taxon>
        <taxon>Roseovarius</taxon>
    </lineage>
</organism>